<dbReference type="EMBL" id="GBEZ01009901">
    <property type="protein sequence ID" value="JAC75721.1"/>
    <property type="molecule type" value="Transcribed_RNA"/>
</dbReference>
<protein>
    <submittedName>
        <fullName evidence="1">Uncharacterized protein</fullName>
    </submittedName>
</protein>
<reference evidence="1" key="1">
    <citation type="submission" date="2014-05" db="EMBL/GenBank/DDBJ databases">
        <title>The transcriptome of the halophilic microalga Tetraselmis sp. GSL018 isolated from the Great Salt Lake, Utah.</title>
        <authorList>
            <person name="Jinkerson R.E."/>
            <person name="D'Adamo S."/>
            <person name="Posewitz M.C."/>
        </authorList>
    </citation>
    <scope>NUCLEOTIDE SEQUENCE</scope>
    <source>
        <strain evidence="1">GSL018</strain>
    </source>
</reference>
<name>A0A061RYU6_9CHLO</name>
<sequence>MADDGEERFVGLGSFPKVPEYEPDIENKQSQWVRYGIP</sequence>
<organism evidence="1">
    <name type="scientific">Tetraselmis sp. GSL018</name>
    <dbReference type="NCBI Taxonomy" id="582737"/>
    <lineage>
        <taxon>Eukaryota</taxon>
        <taxon>Viridiplantae</taxon>
        <taxon>Chlorophyta</taxon>
        <taxon>core chlorophytes</taxon>
        <taxon>Chlorodendrophyceae</taxon>
        <taxon>Chlorodendrales</taxon>
        <taxon>Chlorodendraceae</taxon>
        <taxon>Tetraselmis</taxon>
    </lineage>
</organism>
<gene>
    <name evidence="1" type="ORF">TSPGSL018_22253</name>
</gene>
<accession>A0A061RYU6</accession>
<evidence type="ECO:0000313" key="1">
    <source>
        <dbReference type="EMBL" id="JAC75721.1"/>
    </source>
</evidence>
<dbReference type="AlphaFoldDB" id="A0A061RYU6"/>
<proteinExistence type="predicted"/>
<feature type="non-terminal residue" evidence="1">
    <location>
        <position position="38"/>
    </location>
</feature>